<dbReference type="PANTHER" id="PTHR14815:SF2">
    <property type="entry name" value="DDB1- AND CUL4-ASSOCIATED FACTOR 17"/>
    <property type="match status" value="1"/>
</dbReference>
<dbReference type="EMBL" id="JAIZAY010000021">
    <property type="protein sequence ID" value="KAJ8021256.1"/>
    <property type="molecule type" value="Genomic_DNA"/>
</dbReference>
<organism evidence="1 2">
    <name type="scientific">Holothuria leucospilota</name>
    <name type="common">Black long sea cucumber</name>
    <name type="synonym">Mertensiothuria leucospilota</name>
    <dbReference type="NCBI Taxonomy" id="206669"/>
    <lineage>
        <taxon>Eukaryota</taxon>
        <taxon>Metazoa</taxon>
        <taxon>Echinodermata</taxon>
        <taxon>Eleutherozoa</taxon>
        <taxon>Echinozoa</taxon>
        <taxon>Holothuroidea</taxon>
        <taxon>Aspidochirotacea</taxon>
        <taxon>Aspidochirotida</taxon>
        <taxon>Holothuriidae</taxon>
        <taxon>Holothuria</taxon>
    </lineage>
</organism>
<evidence type="ECO:0000313" key="2">
    <source>
        <dbReference type="Proteomes" id="UP001152320"/>
    </source>
</evidence>
<sequence>MARHITKSSNIVNDVRNFQVSPWGNIQHRKHQLIKKLICEKSAKFLPVWEKSSSKPIYYESDRLYFDHYRKCYSSIGSMEEPKLLYKLPNCPKNERIEDALVCEVPTDKVSYTKEDYRSHLIVLSRDNYISLLDLDTGRTMRKVFLSNQYKFRHLSWNTFGQSVFVKANNRSIMNNSTVPVVTFIVFQVLPLRLHSHIALTKEVFKKSITDASVFQGLLIVMHSGNLVRLFSYDRIVEEHTTVSVSLESLPAGGIPVTVRLEELPPILFEIKCIEHNLWLGGVPLHYVYQPNHQDVYKICQLKTGQLAEKGAIPVSLDAYETDNLIFLSDESNRLVHTTVTSAQILKICSTDEGGSKIEVMYSVYPYKTDRHKLKEEETASSHPPDDGEGTTWILSSSGRIIKRRVIPELFESSAFSSSRIYSIQYDNDLKILVATSLAAVQDDSREIDAFVCFHDDQTGAKLKTLELREDWDDTYEHSICVDLDTVVHIYKKPHEYCCVMYRLDRSSPEEFEKQPKR</sequence>
<dbReference type="GO" id="GO:0016567">
    <property type="term" value="P:protein ubiquitination"/>
    <property type="evidence" value="ECO:0007669"/>
    <property type="project" value="InterPro"/>
</dbReference>
<gene>
    <name evidence="1" type="ORF">HOLleu_38402</name>
</gene>
<dbReference type="AlphaFoldDB" id="A0A9Q0YLV4"/>
<comment type="caution">
    <text evidence="1">The sequence shown here is derived from an EMBL/GenBank/DDBJ whole genome shotgun (WGS) entry which is preliminary data.</text>
</comment>
<keyword evidence="2" id="KW-1185">Reference proteome</keyword>
<proteinExistence type="predicted"/>
<dbReference type="Pfam" id="PF15802">
    <property type="entry name" value="DCAF17"/>
    <property type="match status" value="1"/>
</dbReference>
<dbReference type="PANTHER" id="PTHR14815">
    <property type="entry name" value="DDB1- AND CUL4-ASSOCIATED FACTOR 17"/>
    <property type="match status" value="1"/>
</dbReference>
<protein>
    <submittedName>
        <fullName evidence="1">DDB1- and CUL4-associated factor 17</fullName>
    </submittedName>
</protein>
<dbReference type="SUPFAM" id="SSF50960">
    <property type="entry name" value="TolB, C-terminal domain"/>
    <property type="match status" value="1"/>
</dbReference>
<accession>A0A9Q0YLV4</accession>
<evidence type="ECO:0000313" key="1">
    <source>
        <dbReference type="EMBL" id="KAJ8021256.1"/>
    </source>
</evidence>
<dbReference type="OrthoDB" id="9971789at2759"/>
<dbReference type="Proteomes" id="UP001152320">
    <property type="component" value="Chromosome 21"/>
</dbReference>
<dbReference type="InterPro" id="IPR031620">
    <property type="entry name" value="DCAF17"/>
</dbReference>
<reference evidence="1" key="1">
    <citation type="submission" date="2021-10" db="EMBL/GenBank/DDBJ databases">
        <title>Tropical sea cucumber genome reveals ecological adaptation and Cuvierian tubules defense mechanism.</title>
        <authorList>
            <person name="Chen T."/>
        </authorList>
    </citation>
    <scope>NUCLEOTIDE SEQUENCE</scope>
    <source>
        <strain evidence="1">Nanhai2018</strain>
        <tissue evidence="1">Muscle</tissue>
    </source>
</reference>
<name>A0A9Q0YLV4_HOLLE</name>
<dbReference type="GO" id="GO:0080008">
    <property type="term" value="C:Cul4-RING E3 ubiquitin ligase complex"/>
    <property type="evidence" value="ECO:0007669"/>
    <property type="project" value="TreeGrafter"/>
</dbReference>